<feature type="chain" id="PRO_5001705352" evidence="1">
    <location>
        <begin position="19"/>
        <end position="119"/>
    </location>
</feature>
<evidence type="ECO:0000256" key="1">
    <source>
        <dbReference type="SAM" id="SignalP"/>
    </source>
</evidence>
<dbReference type="Proteomes" id="UP000054324">
    <property type="component" value="Unassembled WGS sequence"/>
</dbReference>
<protein>
    <submittedName>
        <fullName evidence="2">Uncharacterized protein</fullName>
    </submittedName>
</protein>
<keyword evidence="1" id="KW-0732">Signal</keyword>
<organism evidence="2 3">
    <name type="scientific">Opisthorchis viverrini</name>
    <name type="common">Southeast Asian liver fluke</name>
    <dbReference type="NCBI Taxonomy" id="6198"/>
    <lineage>
        <taxon>Eukaryota</taxon>
        <taxon>Metazoa</taxon>
        <taxon>Spiralia</taxon>
        <taxon>Lophotrochozoa</taxon>
        <taxon>Platyhelminthes</taxon>
        <taxon>Trematoda</taxon>
        <taxon>Digenea</taxon>
        <taxon>Opisthorchiida</taxon>
        <taxon>Opisthorchiata</taxon>
        <taxon>Opisthorchiidae</taxon>
        <taxon>Opisthorchis</taxon>
    </lineage>
</organism>
<dbReference type="RefSeq" id="XP_009177444.1">
    <property type="nucleotide sequence ID" value="XM_009179180.1"/>
</dbReference>
<sequence length="119" mass="13142">MTCLVVLLAACFFASCATEETPITVMLQNKPDDDPKLNGCAKLIQRSPGSYVSGRLSGCQLQIRRRDTLVFSLKIEHNLMDRNLQSLRGDLLAYAANRIVNNKADDCLTATGNVLRINE</sequence>
<dbReference type="CTD" id="20329979"/>
<dbReference type="AlphaFoldDB" id="A0A074ZUD4"/>
<feature type="non-terminal residue" evidence="2">
    <location>
        <position position="119"/>
    </location>
</feature>
<reference evidence="2 3" key="1">
    <citation type="submission" date="2013-11" db="EMBL/GenBank/DDBJ databases">
        <title>Opisthorchis viverrini - life in the bile duct.</title>
        <authorList>
            <person name="Young N.D."/>
            <person name="Nagarajan N."/>
            <person name="Lin S.J."/>
            <person name="Korhonen P.K."/>
            <person name="Jex A.R."/>
            <person name="Hall R.S."/>
            <person name="Safavi-Hemami H."/>
            <person name="Kaewkong W."/>
            <person name="Bertrand D."/>
            <person name="Gao S."/>
            <person name="Seet Q."/>
            <person name="Wongkham S."/>
            <person name="Teh B.T."/>
            <person name="Wongkham C."/>
            <person name="Intapan P.M."/>
            <person name="Maleewong W."/>
            <person name="Yang X."/>
            <person name="Hu M."/>
            <person name="Wang Z."/>
            <person name="Hofmann A."/>
            <person name="Sternberg P.W."/>
            <person name="Tan P."/>
            <person name="Wang J."/>
            <person name="Gasser R.B."/>
        </authorList>
    </citation>
    <scope>NUCLEOTIDE SEQUENCE [LARGE SCALE GENOMIC DNA]</scope>
</reference>
<feature type="signal peptide" evidence="1">
    <location>
        <begin position="1"/>
        <end position="18"/>
    </location>
</feature>
<dbReference type="OrthoDB" id="10473701at2759"/>
<dbReference type="GeneID" id="20329979"/>
<evidence type="ECO:0000313" key="2">
    <source>
        <dbReference type="EMBL" id="KER18809.1"/>
    </source>
</evidence>
<gene>
    <name evidence="2" type="ORF">T265_15814</name>
</gene>
<name>A0A074ZUD4_OPIVI</name>
<dbReference type="KEGG" id="ovi:T265_15814"/>
<evidence type="ECO:0000313" key="3">
    <source>
        <dbReference type="Proteomes" id="UP000054324"/>
    </source>
</evidence>
<keyword evidence="3" id="KW-1185">Reference proteome</keyword>
<dbReference type="EMBL" id="KL597888">
    <property type="protein sequence ID" value="KER18809.1"/>
    <property type="molecule type" value="Genomic_DNA"/>
</dbReference>
<proteinExistence type="predicted"/>
<accession>A0A074ZUD4</accession>